<organism evidence="1 2">
    <name type="scientific">Ensete ventricosum</name>
    <name type="common">Abyssinian banana</name>
    <name type="synonym">Musa ensete</name>
    <dbReference type="NCBI Taxonomy" id="4639"/>
    <lineage>
        <taxon>Eukaryota</taxon>
        <taxon>Viridiplantae</taxon>
        <taxon>Streptophyta</taxon>
        <taxon>Embryophyta</taxon>
        <taxon>Tracheophyta</taxon>
        <taxon>Spermatophyta</taxon>
        <taxon>Magnoliopsida</taxon>
        <taxon>Liliopsida</taxon>
        <taxon>Zingiberales</taxon>
        <taxon>Musaceae</taxon>
        <taxon>Ensete</taxon>
    </lineage>
</organism>
<evidence type="ECO:0000313" key="2">
    <source>
        <dbReference type="Proteomes" id="UP001222027"/>
    </source>
</evidence>
<evidence type="ECO:0000313" key="1">
    <source>
        <dbReference type="EMBL" id="KAJ8504706.1"/>
    </source>
</evidence>
<evidence type="ECO:0008006" key="3">
    <source>
        <dbReference type="Google" id="ProtNLM"/>
    </source>
</evidence>
<proteinExistence type="predicted"/>
<dbReference type="EMBL" id="JAQQAF010000002">
    <property type="protein sequence ID" value="KAJ8504706.1"/>
    <property type="molecule type" value="Genomic_DNA"/>
</dbReference>
<dbReference type="Proteomes" id="UP001222027">
    <property type="component" value="Unassembled WGS sequence"/>
</dbReference>
<sequence length="121" mass="13270">MGELARDGGESLTPTFPFSLRRAVTKQLGPANIRCDEVTRGLNVSCKCTSFLVAFFVLCYTVAQPNPFISPHFVSLPFAFSARPLPHSLRLGPHLSSSWSSSVAFLRTLCPYRFSNLSVSS</sequence>
<protein>
    <recommendedName>
        <fullName evidence="3">Transmembrane protein</fullName>
    </recommendedName>
</protein>
<dbReference type="AlphaFoldDB" id="A0AAV8RPV5"/>
<comment type="caution">
    <text evidence="1">The sequence shown here is derived from an EMBL/GenBank/DDBJ whole genome shotgun (WGS) entry which is preliminary data.</text>
</comment>
<reference evidence="1 2" key="1">
    <citation type="submission" date="2022-12" db="EMBL/GenBank/DDBJ databases">
        <title>Chromosome-scale assembly of the Ensete ventricosum genome.</title>
        <authorList>
            <person name="Dussert Y."/>
            <person name="Stocks J."/>
            <person name="Wendawek A."/>
            <person name="Woldeyes F."/>
            <person name="Nichols R.A."/>
            <person name="Borrell J.S."/>
        </authorList>
    </citation>
    <scope>NUCLEOTIDE SEQUENCE [LARGE SCALE GENOMIC DNA]</scope>
    <source>
        <strain evidence="2">cv. Maze</strain>
        <tissue evidence="1">Seeds</tissue>
    </source>
</reference>
<gene>
    <name evidence="1" type="ORF">OPV22_005592</name>
</gene>
<keyword evidence="2" id="KW-1185">Reference proteome</keyword>
<accession>A0AAV8RPV5</accession>
<name>A0AAV8RPV5_ENSVE</name>